<dbReference type="GO" id="GO:0003735">
    <property type="term" value="F:structural constituent of ribosome"/>
    <property type="evidence" value="ECO:0007669"/>
    <property type="project" value="UniProtKB-ARBA"/>
</dbReference>
<feature type="compositionally biased region" description="Basic and acidic residues" evidence="6">
    <location>
        <begin position="577"/>
        <end position="591"/>
    </location>
</feature>
<reference evidence="7 8" key="1">
    <citation type="submission" date="2020-02" db="EMBL/GenBank/DDBJ databases">
        <authorList>
            <person name="Ferguson B K."/>
        </authorList>
    </citation>
    <scope>NUCLEOTIDE SEQUENCE [LARGE SCALE GENOMIC DNA]</scope>
</reference>
<dbReference type="OrthoDB" id="10263513at2759"/>
<name>A0A6H5IMU6_9HYME</name>
<evidence type="ECO:0000256" key="2">
    <source>
        <dbReference type="ARBA" id="ARBA00022980"/>
    </source>
</evidence>
<dbReference type="PANTHER" id="PTHR12850">
    <property type="entry name" value="40S RIBOSOMAL PROTEIN S25"/>
    <property type="match status" value="1"/>
</dbReference>
<feature type="compositionally biased region" description="Basic residues" evidence="6">
    <location>
        <begin position="28"/>
        <end position="37"/>
    </location>
</feature>
<feature type="compositionally biased region" description="Basic and acidic residues" evidence="6">
    <location>
        <begin position="694"/>
        <end position="705"/>
    </location>
</feature>
<feature type="compositionally biased region" description="Low complexity" evidence="6">
    <location>
        <begin position="893"/>
        <end position="913"/>
    </location>
</feature>
<dbReference type="InterPro" id="IPR004977">
    <property type="entry name" value="Ribosomal_eS25"/>
</dbReference>
<dbReference type="Proteomes" id="UP000479190">
    <property type="component" value="Unassembled WGS sequence"/>
</dbReference>
<feature type="region of interest" description="Disordered" evidence="6">
    <location>
        <begin position="577"/>
        <end position="663"/>
    </location>
</feature>
<accession>A0A6H5IMU6</accession>
<keyword evidence="2" id="KW-0689">Ribosomal protein</keyword>
<dbReference type="GO" id="GO:0022626">
    <property type="term" value="C:cytosolic ribosome"/>
    <property type="evidence" value="ECO:0007669"/>
    <property type="project" value="UniProtKB-ARBA"/>
</dbReference>
<feature type="region of interest" description="Disordered" evidence="6">
    <location>
        <begin position="363"/>
        <end position="401"/>
    </location>
</feature>
<feature type="region of interest" description="Disordered" evidence="6">
    <location>
        <begin position="694"/>
        <end position="734"/>
    </location>
</feature>
<organism evidence="7 8">
    <name type="scientific">Trichogramma brassicae</name>
    <dbReference type="NCBI Taxonomy" id="86971"/>
    <lineage>
        <taxon>Eukaryota</taxon>
        <taxon>Metazoa</taxon>
        <taxon>Ecdysozoa</taxon>
        <taxon>Arthropoda</taxon>
        <taxon>Hexapoda</taxon>
        <taxon>Insecta</taxon>
        <taxon>Pterygota</taxon>
        <taxon>Neoptera</taxon>
        <taxon>Endopterygota</taxon>
        <taxon>Hymenoptera</taxon>
        <taxon>Apocrita</taxon>
        <taxon>Proctotrupomorpha</taxon>
        <taxon>Chalcidoidea</taxon>
        <taxon>Trichogrammatidae</taxon>
        <taxon>Trichogramma</taxon>
    </lineage>
</organism>
<protein>
    <recommendedName>
        <fullName evidence="4">Small ribosomal subunit protein eS25</fullName>
    </recommendedName>
    <alternativeName>
        <fullName evidence="5">40S ribosomal protein S25</fullName>
    </alternativeName>
</protein>
<dbReference type="Pfam" id="PF03297">
    <property type="entry name" value="Ribosomal_S25"/>
    <property type="match status" value="1"/>
</dbReference>
<dbReference type="EMBL" id="CADCXV010000892">
    <property type="protein sequence ID" value="CAB0038128.1"/>
    <property type="molecule type" value="Genomic_DNA"/>
</dbReference>
<keyword evidence="3" id="KW-0687">Ribonucleoprotein</keyword>
<dbReference type="GO" id="GO:1990904">
    <property type="term" value="C:ribonucleoprotein complex"/>
    <property type="evidence" value="ECO:0007669"/>
    <property type="project" value="UniProtKB-KW"/>
</dbReference>
<proteinExistence type="inferred from homology"/>
<dbReference type="FunFam" id="3.30.63.20:FF:000001">
    <property type="entry name" value="40S ribosomal protein S25"/>
    <property type="match status" value="1"/>
</dbReference>
<feature type="region of interest" description="Disordered" evidence="6">
    <location>
        <begin position="940"/>
        <end position="964"/>
    </location>
</feature>
<evidence type="ECO:0000256" key="3">
    <source>
        <dbReference type="ARBA" id="ARBA00023274"/>
    </source>
</evidence>
<feature type="compositionally biased region" description="Polar residues" evidence="6">
    <location>
        <begin position="952"/>
        <end position="964"/>
    </location>
</feature>
<gene>
    <name evidence="7" type="ORF">TBRA_LOCUS9920</name>
</gene>
<evidence type="ECO:0000256" key="1">
    <source>
        <dbReference type="ARBA" id="ARBA00009106"/>
    </source>
</evidence>
<evidence type="ECO:0000256" key="6">
    <source>
        <dbReference type="SAM" id="MobiDB-lite"/>
    </source>
</evidence>
<evidence type="ECO:0000313" key="8">
    <source>
        <dbReference type="Proteomes" id="UP000479190"/>
    </source>
</evidence>
<dbReference type="Gene3D" id="3.30.63.20">
    <property type="match status" value="1"/>
</dbReference>
<feature type="compositionally biased region" description="Polar residues" evidence="6">
    <location>
        <begin position="598"/>
        <end position="626"/>
    </location>
</feature>
<evidence type="ECO:0000256" key="5">
    <source>
        <dbReference type="ARBA" id="ARBA00035460"/>
    </source>
</evidence>
<evidence type="ECO:0000313" key="7">
    <source>
        <dbReference type="EMBL" id="CAB0038128.1"/>
    </source>
</evidence>
<comment type="similarity">
    <text evidence="1">Belongs to the eukaryotic ribosomal protein eS25 family.</text>
</comment>
<feature type="compositionally biased region" description="Basic and acidic residues" evidence="6">
    <location>
        <begin position="379"/>
        <end position="396"/>
    </location>
</feature>
<feature type="region of interest" description="Disordered" evidence="6">
    <location>
        <begin position="1"/>
        <end position="37"/>
    </location>
</feature>
<sequence>MPPKKDSKGSSKQPQKTVKKKEGGSGGKAKKKKWSKGKVRDKLNNQVLFDKSTYDKLLKEVPSYKLITPSILSERLKIRGSLARRALIELQQKGLIKQVVQHHAQLIYTRTTKGDDPCVYSSGSSSAGGGPVLEMRFCATIDTIGNSPPPLLLSRYAHDLLTDLRERHCTHCTRTLPANRPSFFLFARLRRRGLGLSRYRRPSIIGCELLRPESARRTTSIYTRLGCSLARNFVYCADFTTLRRVRLARPTRLSRLGFLSRLAYIQRDLCTAAKRSNEIDKLVLARASCIICVAAVQKIVNSRARARRYTRVLLSDCVDPDNSVATVKEEEWETRKKKEITTTRQIETRVKRQVVLEDGEVVGDTGPIVTTNTTEDVEQQEHTTQERRTTGDEPLKVDWPSNVKTVGPVVQKELEETVVKSREEVEERVETEDRQHMGDISDEAYLRAVRNNRDGDIRLALAESRRQLAETSGLSKGPRVLAHTTRSNKVIDTEKTLERSELKPEGQIVTERKTTVEHEEIKDDEAPEDLYDGEAAIEDCGDKELYRKEATQRYLKRRDEDLVDYVSASTGERLGREMRYVSESTEAERTGDWPGQSAEDQQTFSGLRSSSQQQDRLYKNGITSSCGPPPPSVPPNHSILNNNNNNNNNNNLKHRINNNHQSNGGLHKKVIEVVTESSQNENVARKFETSKWLESHFGSESRSSSEFDEEEDADVLKSAAKDRASSNSNNNTSFINVTMKSNNVASVEVKTSTSKEQNVVKNNNNNNNAKVPTNKAGGGGGGFFQGISEWSERYQSIERLRHCNSAKLTRSLKKAAEMRVKLKKILCSEKKKFSLLMHPIKYSSLALASSKQRTQSNYQIFLVSPRREAKPDADESVARAILRRIDGSARQRSPLAAANQSASSSEQQQQTAAGVREQQQQLRVEKTAASGEILAAAEARRRGTHTFAAAKTQGNERTGTYHFT</sequence>
<dbReference type="FunFam" id="1.10.10.10:FF:000166">
    <property type="entry name" value="40S ribosomal protein S25"/>
    <property type="match status" value="1"/>
</dbReference>
<evidence type="ECO:0000256" key="4">
    <source>
        <dbReference type="ARBA" id="ARBA00035148"/>
    </source>
</evidence>
<feature type="compositionally biased region" description="Low complexity" evidence="6">
    <location>
        <begin position="635"/>
        <end position="651"/>
    </location>
</feature>
<dbReference type="AlphaFoldDB" id="A0A6H5IMU6"/>
<keyword evidence="8" id="KW-1185">Reference proteome</keyword>
<feature type="region of interest" description="Disordered" evidence="6">
    <location>
        <begin position="890"/>
        <end position="926"/>
    </location>
</feature>